<dbReference type="InterPro" id="IPR050769">
    <property type="entry name" value="NAT_camello-type"/>
</dbReference>
<dbReference type="PANTHER" id="PTHR13947:SF37">
    <property type="entry name" value="LD18367P"/>
    <property type="match status" value="1"/>
</dbReference>
<dbReference type="PROSITE" id="PS51186">
    <property type="entry name" value="GNAT"/>
    <property type="match status" value="1"/>
</dbReference>
<keyword evidence="5" id="KW-1185">Reference proteome</keyword>
<dbReference type="SMART" id="SM00347">
    <property type="entry name" value="HTH_MARR"/>
    <property type="match status" value="1"/>
</dbReference>
<feature type="domain" description="HTH marR-type" evidence="2">
    <location>
        <begin position="1"/>
        <end position="141"/>
    </location>
</feature>
<dbReference type="SUPFAM" id="SSF55729">
    <property type="entry name" value="Acyl-CoA N-acyltransferases (Nat)"/>
    <property type="match status" value="1"/>
</dbReference>
<dbReference type="RefSeq" id="WP_307352956.1">
    <property type="nucleotide sequence ID" value="NZ_JAUSVS010000015.1"/>
</dbReference>
<dbReference type="Pfam" id="PF00583">
    <property type="entry name" value="Acetyltransf_1"/>
    <property type="match status" value="1"/>
</dbReference>
<dbReference type="Gene3D" id="3.40.630.30">
    <property type="match status" value="1"/>
</dbReference>
<protein>
    <submittedName>
        <fullName evidence="4">DNA-binding MarR family transcriptional regulator/ribosomal protein S18 acetylase RimI-like enzyme</fullName>
    </submittedName>
</protein>
<dbReference type="Pfam" id="PF12802">
    <property type="entry name" value="MarR_2"/>
    <property type="match status" value="1"/>
</dbReference>
<dbReference type="EMBL" id="JAUSVS010000015">
    <property type="protein sequence ID" value="MDQ0466798.1"/>
    <property type="molecule type" value="Genomic_DNA"/>
</dbReference>
<proteinExistence type="predicted"/>
<dbReference type="InterPro" id="IPR036388">
    <property type="entry name" value="WH-like_DNA-bd_sf"/>
</dbReference>
<dbReference type="InterPro" id="IPR000182">
    <property type="entry name" value="GNAT_dom"/>
</dbReference>
<sequence>MSAAVQDSVAAVRRFTRFYTRAVGVLDRDYLHSSYTVAEGRVLFEIAQNQAGTTAKAVGEITGIDAGYLSRIVGRFERDGVVRRERSTADGRSQLLRLTEHGRQVFAGFDRRSAALVEGLIDHLPPAGRQRLVGALREAQGLLEADEIAPAVLRPNAVGDLGWVVERHAILYSQEYGWSGMESLCARVVADFADAQGSDPAHHRCWIAERAGERLGSVFMVREDETTARLRLLLLEPAARGEGLGKRLVEQCLTFAREAGFQEVVLWTHAKLTAARAIYARAGFQVEEVWTHDDFGQAEVSETWRVKL</sequence>
<evidence type="ECO:0000313" key="5">
    <source>
        <dbReference type="Proteomes" id="UP001228905"/>
    </source>
</evidence>
<name>A0ABU0J042_9CAUL</name>
<evidence type="ECO:0000313" key="4">
    <source>
        <dbReference type="EMBL" id="MDQ0466798.1"/>
    </source>
</evidence>
<dbReference type="PROSITE" id="PS50995">
    <property type="entry name" value="HTH_MARR_2"/>
    <property type="match status" value="1"/>
</dbReference>
<evidence type="ECO:0000259" key="2">
    <source>
        <dbReference type="PROSITE" id="PS50995"/>
    </source>
</evidence>
<comment type="caution">
    <text evidence="4">The sequence shown here is derived from an EMBL/GenBank/DDBJ whole genome shotgun (WGS) entry which is preliminary data.</text>
</comment>
<dbReference type="InterPro" id="IPR000835">
    <property type="entry name" value="HTH_MarR-typ"/>
</dbReference>
<reference evidence="4 5" key="1">
    <citation type="submission" date="2023-07" db="EMBL/GenBank/DDBJ databases">
        <title>Genomic Encyclopedia of Type Strains, Phase IV (KMG-IV): sequencing the most valuable type-strain genomes for metagenomic binning, comparative biology and taxonomic classification.</title>
        <authorList>
            <person name="Goeker M."/>
        </authorList>
    </citation>
    <scope>NUCLEOTIDE SEQUENCE [LARGE SCALE GENOMIC DNA]</scope>
    <source>
        <strain evidence="4 5">DSM 18695</strain>
    </source>
</reference>
<dbReference type="CDD" id="cd04301">
    <property type="entry name" value="NAT_SF"/>
    <property type="match status" value="1"/>
</dbReference>
<keyword evidence="1" id="KW-0808">Transferase</keyword>
<dbReference type="Proteomes" id="UP001228905">
    <property type="component" value="Unassembled WGS sequence"/>
</dbReference>
<feature type="domain" description="N-acetyltransferase" evidence="3">
    <location>
        <begin position="151"/>
        <end position="307"/>
    </location>
</feature>
<accession>A0ABU0J042</accession>
<gene>
    <name evidence="4" type="ORF">QO010_004594</name>
</gene>
<dbReference type="Gene3D" id="1.10.10.10">
    <property type="entry name" value="Winged helix-like DNA-binding domain superfamily/Winged helix DNA-binding domain"/>
    <property type="match status" value="1"/>
</dbReference>
<dbReference type="InterPro" id="IPR036390">
    <property type="entry name" value="WH_DNA-bd_sf"/>
</dbReference>
<dbReference type="SUPFAM" id="SSF46785">
    <property type="entry name" value="Winged helix' DNA-binding domain"/>
    <property type="match status" value="1"/>
</dbReference>
<evidence type="ECO:0000259" key="3">
    <source>
        <dbReference type="PROSITE" id="PS51186"/>
    </source>
</evidence>
<evidence type="ECO:0000256" key="1">
    <source>
        <dbReference type="ARBA" id="ARBA00022679"/>
    </source>
</evidence>
<dbReference type="InterPro" id="IPR016181">
    <property type="entry name" value="Acyl_CoA_acyltransferase"/>
</dbReference>
<dbReference type="PANTHER" id="PTHR13947">
    <property type="entry name" value="GNAT FAMILY N-ACETYLTRANSFERASE"/>
    <property type="match status" value="1"/>
</dbReference>
<organism evidence="4 5">
    <name type="scientific">Caulobacter ginsengisoli</name>
    <dbReference type="NCBI Taxonomy" id="400775"/>
    <lineage>
        <taxon>Bacteria</taxon>
        <taxon>Pseudomonadati</taxon>
        <taxon>Pseudomonadota</taxon>
        <taxon>Alphaproteobacteria</taxon>
        <taxon>Caulobacterales</taxon>
        <taxon>Caulobacteraceae</taxon>
        <taxon>Caulobacter</taxon>
    </lineage>
</organism>